<organism evidence="3 4">
    <name type="scientific">Aspergillus udagawae</name>
    <dbReference type="NCBI Taxonomy" id="91492"/>
    <lineage>
        <taxon>Eukaryota</taxon>
        <taxon>Fungi</taxon>
        <taxon>Dikarya</taxon>
        <taxon>Ascomycota</taxon>
        <taxon>Pezizomycotina</taxon>
        <taxon>Eurotiomycetes</taxon>
        <taxon>Eurotiomycetidae</taxon>
        <taxon>Eurotiales</taxon>
        <taxon>Aspergillaceae</taxon>
        <taxon>Aspergillus</taxon>
        <taxon>Aspergillus subgen. Fumigati</taxon>
    </lineage>
</organism>
<evidence type="ECO:0000313" key="3">
    <source>
        <dbReference type="EMBL" id="GFF26430.1"/>
    </source>
</evidence>
<reference evidence="3 4" key="1">
    <citation type="submission" date="2020-01" db="EMBL/GenBank/DDBJ databases">
        <title>Draft genome sequence of Aspergillus udagawae IFM 46972.</title>
        <authorList>
            <person name="Takahashi H."/>
            <person name="Yaguchi T."/>
        </authorList>
    </citation>
    <scope>NUCLEOTIDE SEQUENCE [LARGE SCALE GENOMIC DNA]</scope>
    <source>
        <strain evidence="3 4">IFM 46972</strain>
    </source>
</reference>
<evidence type="ECO:0000256" key="1">
    <source>
        <dbReference type="ARBA" id="ARBA00002688"/>
    </source>
</evidence>
<dbReference type="InterPro" id="IPR025602">
    <property type="entry name" value="BCP1_family"/>
</dbReference>
<protein>
    <submittedName>
        <fullName evidence="3">Protein bcp1</fullName>
    </submittedName>
</protein>
<dbReference type="AlphaFoldDB" id="A0A8H3N474"/>
<accession>A0A8H3N474</accession>
<dbReference type="EMBL" id="BLKC01000008">
    <property type="protein sequence ID" value="GFF26430.1"/>
    <property type="molecule type" value="Genomic_DNA"/>
</dbReference>
<gene>
    <name evidence="3" type="ORF">IFM46972_01782</name>
</gene>
<comment type="caution">
    <text evidence="3">The sequence shown here is derived from an EMBL/GenBank/DDBJ whole genome shotgun (WGS) entry which is preliminary data.</text>
</comment>
<dbReference type="InterPro" id="IPR029032">
    <property type="entry name" value="AhpD-like"/>
</dbReference>
<evidence type="ECO:0000313" key="4">
    <source>
        <dbReference type="Proteomes" id="UP000465221"/>
    </source>
</evidence>
<dbReference type="Pfam" id="PF13862">
    <property type="entry name" value="BCCIP"/>
    <property type="match status" value="1"/>
</dbReference>
<dbReference type="Proteomes" id="UP000465221">
    <property type="component" value="Unassembled WGS sequence"/>
</dbReference>
<name>A0A8H3N474_9EURO</name>
<dbReference type="PANTHER" id="PTHR13261">
    <property type="entry name" value="BRCA2 AND CDKN1A INTERACTING PROTEIN"/>
    <property type="match status" value="1"/>
</dbReference>
<dbReference type="Gene3D" id="1.20.1290.10">
    <property type="entry name" value="AhpD-like"/>
    <property type="match status" value="1"/>
</dbReference>
<dbReference type="SUPFAM" id="SSF69118">
    <property type="entry name" value="AhpD-like"/>
    <property type="match status" value="1"/>
</dbReference>
<dbReference type="PANTHER" id="PTHR13261:SF0">
    <property type="entry name" value="BRCA2 AND CDKN1A-INTERACTING PROTEIN"/>
    <property type="match status" value="1"/>
</dbReference>
<sequence>MTSVDPRYKQLFLEIESLFRSTKLPADKWYILAIATIVASSDPERADQLYLHLINQPGHESPSARQALVKRLREALFKSVIIVGVCKPMEAILAISKAERDEDKEYTCTRENWQCDAANHERGMDWFGKLYARNASDTLDLFNAHKDFAWLSREITYGLFLSDRQVLDDVDTQMVVLPAIMTQNLKTETHWHIRGTRRLGLSREEVQVVWDCVQRVARFHGVTLDKVPTVEEVEADINWHQETFTMGKRKELKDNDVEMGGTGRPVEDDESDEEMDMVNVDFEWFDPQPTVDFHGLKNLLRQLFDADSQIFDLSALTDLILAQPLLGSTVKVDGNESDPYAFLTVLNLQEHKDKPVIKDLTSYLQRKASSNPSLAPLSELLSQSPIPPIGLILTERLINMPAEVVPPMYSMLLEEIAWAIEDKEPYNFSHYLIVSKTYEEVESKLDMEESRPQKKKKKSGSNVERFFFHPEDEVIERHAICSGSIEYTHKHDEGLSDSKRAFQDLGIKTSGSLILVDGPKLEAAVKEVTDYLKPPV</sequence>
<evidence type="ECO:0000256" key="2">
    <source>
        <dbReference type="ARBA" id="ARBA00006781"/>
    </source>
</evidence>
<dbReference type="GO" id="GO:0005634">
    <property type="term" value="C:nucleus"/>
    <property type="evidence" value="ECO:0007669"/>
    <property type="project" value="TreeGrafter"/>
</dbReference>
<comment type="function">
    <text evidence="1">Involved in nuclear export, actin cytoskeleton organization and vesicular transport.</text>
</comment>
<comment type="similarity">
    <text evidence="2">Belongs to the BCP1 family.</text>
</comment>
<proteinExistence type="inferred from homology"/>